<dbReference type="Proteomes" id="UP000627253">
    <property type="component" value="Unassembled WGS sequence"/>
</dbReference>
<dbReference type="GO" id="GO:0045111">
    <property type="term" value="C:intermediate filament cytoskeleton"/>
    <property type="evidence" value="ECO:0007669"/>
    <property type="project" value="TreeGrafter"/>
</dbReference>
<organism evidence="2 3">
    <name type="scientific">Tricholaema leucomelas</name>
    <name type="common">pied barbet</name>
    <dbReference type="NCBI Taxonomy" id="240729"/>
    <lineage>
        <taxon>Eukaryota</taxon>
        <taxon>Metazoa</taxon>
        <taxon>Chordata</taxon>
        <taxon>Craniata</taxon>
        <taxon>Vertebrata</taxon>
        <taxon>Euteleostomi</taxon>
        <taxon>Archelosauria</taxon>
        <taxon>Archosauria</taxon>
        <taxon>Dinosauria</taxon>
        <taxon>Saurischia</taxon>
        <taxon>Theropoda</taxon>
        <taxon>Coelurosauria</taxon>
        <taxon>Aves</taxon>
        <taxon>Neognathae</taxon>
        <taxon>Neoaves</taxon>
        <taxon>Telluraves</taxon>
        <taxon>Coraciimorphae</taxon>
        <taxon>Piciformes</taxon>
        <taxon>Lybiidae</taxon>
        <taxon>Tricholaema lacrymosa</taxon>
    </lineage>
</organism>
<feature type="coiled-coil region" evidence="1">
    <location>
        <begin position="433"/>
        <end position="474"/>
    </location>
</feature>
<feature type="non-terminal residue" evidence="2">
    <location>
        <position position="1"/>
    </location>
</feature>
<dbReference type="OrthoDB" id="9836442at2759"/>
<dbReference type="GO" id="GO:0001764">
    <property type="term" value="P:neuron migration"/>
    <property type="evidence" value="ECO:0007669"/>
    <property type="project" value="TreeGrafter"/>
</dbReference>
<feature type="coiled-coil region" evidence="1">
    <location>
        <begin position="582"/>
        <end position="634"/>
    </location>
</feature>
<dbReference type="GO" id="GO:0005815">
    <property type="term" value="C:microtubule organizing center"/>
    <property type="evidence" value="ECO:0007669"/>
    <property type="project" value="TreeGrafter"/>
</dbReference>
<proteinExistence type="predicted"/>
<dbReference type="PANTHER" id="PTHR14332:SF3">
    <property type="entry name" value="DISRUPTED IN SCHIZOPHRENIA 1 PROTEIN"/>
    <property type="match status" value="1"/>
</dbReference>
<feature type="coiled-coil region" evidence="1">
    <location>
        <begin position="344"/>
        <end position="371"/>
    </location>
</feature>
<dbReference type="GO" id="GO:0060271">
    <property type="term" value="P:cilium assembly"/>
    <property type="evidence" value="ECO:0007669"/>
    <property type="project" value="TreeGrafter"/>
</dbReference>
<keyword evidence="1" id="KW-0175">Coiled coil</keyword>
<dbReference type="GO" id="GO:0005874">
    <property type="term" value="C:microtubule"/>
    <property type="evidence" value="ECO:0007669"/>
    <property type="project" value="TreeGrafter"/>
</dbReference>
<reference evidence="2" key="1">
    <citation type="submission" date="2020-02" db="EMBL/GenBank/DDBJ databases">
        <title>Bird 10,000 Genomes (B10K) Project - Family phase.</title>
        <authorList>
            <person name="Zhang G."/>
        </authorList>
    </citation>
    <scope>NUCLEOTIDE SEQUENCE</scope>
    <source>
        <strain evidence="2">B10K-DU-002-37</strain>
        <tissue evidence="2">Muscle</tissue>
    </source>
</reference>
<dbReference type="AlphaFoldDB" id="A0A852I3N7"/>
<evidence type="ECO:0000313" key="2">
    <source>
        <dbReference type="EMBL" id="NXX38196.1"/>
    </source>
</evidence>
<comment type="caution">
    <text evidence="2">The sequence shown here is derived from an EMBL/GenBank/DDBJ whole genome shotgun (WGS) entry which is preliminary data.</text>
</comment>
<keyword evidence="3" id="KW-1185">Reference proteome</keyword>
<protein>
    <submittedName>
        <fullName evidence="2">DISC1 protein</fullName>
    </submittedName>
</protein>
<dbReference type="InterPro" id="IPR026081">
    <property type="entry name" value="DISC1"/>
</dbReference>
<evidence type="ECO:0000313" key="3">
    <source>
        <dbReference type="Proteomes" id="UP000627253"/>
    </source>
</evidence>
<sequence length="638" mass="71692">DGQQHLMSGGSLHKKKLSKRPGYMRFEAQQQKEFQPLNACKPFSPEELKHGRQDSGDCSVLRRCQNNFELLCCSAARSAVVPANEVSALTTTGNMAGQCKNVLCCQSPQSENPVVTVYPTAAASKRDVSAVCRPQQKSHGTKVCKSPNMCALDQREVSNNCEYQSEDTVSYPVGTHDSFNSSFSFIQLSLNSASGVSGAEGKPALKEAEYVLDLSTTGNLQDPETMAQTRKNLGALHCFSRPSEDLEYESDTAANDKLQNCESVSLSDTDATFSYLTDSSDAASAGSSVTSGYESSFTVSDHNWDTLMKKYEPVLQDCLLGNHSTLKIISLISRLQRLQRKAIEEDDYDRADKFRREMEELEKEKKSFKFQLPSRHPSISSFLDRFVTQTQAALRWAADCRIRHEESQLWHEIKHKPLRSTYQERMQVSATKRNQLFQEKKCLQKEIEDLRERLAILEAKDQQLRREIEEQDNLIQSQDCEMTALLGYVSLRELQEISKAVDETLTSSYEIAFSLDLPGTIKSLQEKEKSFSMSIKETTAKVCTSQKLCSALRRKVSDIECQLPALLEARMLAVSGDNFGTAKDLTEEIRSLTSEKEGLEGLLNELLLLSARNVQKLERVKDDYTRLKQELEQGVAVF</sequence>
<name>A0A852I3N7_9PICI</name>
<feature type="non-terminal residue" evidence="2">
    <location>
        <position position="638"/>
    </location>
</feature>
<dbReference type="EMBL" id="WAAF01000680">
    <property type="protein sequence ID" value="NXX38196.1"/>
    <property type="molecule type" value="Genomic_DNA"/>
</dbReference>
<dbReference type="PANTHER" id="PTHR14332">
    <property type="entry name" value="DISRUPTED IN SCHIZOPHRENIA 1 PROTEIN"/>
    <property type="match status" value="1"/>
</dbReference>
<accession>A0A852I3N7</accession>
<evidence type="ECO:0000256" key="1">
    <source>
        <dbReference type="SAM" id="Coils"/>
    </source>
</evidence>
<gene>
    <name evidence="2" type="primary">Disc1</name>
    <name evidence="2" type="ORF">TRILEU_R02606</name>
</gene>